<dbReference type="PANTHER" id="PTHR14374">
    <property type="entry name" value="FOIE GRAS"/>
    <property type="match status" value="1"/>
</dbReference>
<proteinExistence type="predicted"/>
<dbReference type="InterPro" id="IPR021773">
    <property type="entry name" value="TPC11"/>
</dbReference>
<dbReference type="EMBL" id="CAKKLH010000003">
    <property type="protein sequence ID" value="CAH0098561.1"/>
    <property type="molecule type" value="Genomic_DNA"/>
</dbReference>
<organism evidence="3 4">
    <name type="scientific">Daphnia galeata</name>
    <dbReference type="NCBI Taxonomy" id="27404"/>
    <lineage>
        <taxon>Eukaryota</taxon>
        <taxon>Metazoa</taxon>
        <taxon>Ecdysozoa</taxon>
        <taxon>Arthropoda</taxon>
        <taxon>Crustacea</taxon>
        <taxon>Branchiopoda</taxon>
        <taxon>Diplostraca</taxon>
        <taxon>Cladocera</taxon>
        <taxon>Anomopoda</taxon>
        <taxon>Daphniidae</taxon>
        <taxon>Daphnia</taxon>
    </lineage>
</organism>
<dbReference type="Pfam" id="PF07919">
    <property type="entry name" value="Gryzun"/>
    <property type="match status" value="1"/>
</dbReference>
<comment type="caution">
    <text evidence="3">The sequence shown here is derived from an EMBL/GenBank/DDBJ whole genome shotgun (WGS) entry which is preliminary data.</text>
</comment>
<dbReference type="PANTHER" id="PTHR14374:SF0">
    <property type="entry name" value="TRAFFICKING PROTEIN PARTICLE COMPLEX SUBUNIT 11"/>
    <property type="match status" value="1"/>
</dbReference>
<evidence type="ECO:0000313" key="3">
    <source>
        <dbReference type="EMBL" id="CAH0098561.1"/>
    </source>
</evidence>
<reference evidence="3" key="1">
    <citation type="submission" date="2021-11" db="EMBL/GenBank/DDBJ databases">
        <authorList>
            <person name="Schell T."/>
        </authorList>
    </citation>
    <scope>NUCLEOTIDE SEQUENCE</scope>
    <source>
        <strain evidence="3">M5</strain>
    </source>
</reference>
<protein>
    <recommendedName>
        <fullName evidence="5">Trafficking protein particle complex subunit 11</fullName>
    </recommendedName>
</protein>
<dbReference type="OrthoDB" id="6278596at2759"/>
<evidence type="ECO:0000313" key="4">
    <source>
        <dbReference type="Proteomes" id="UP000789390"/>
    </source>
</evidence>
<evidence type="ECO:0000259" key="1">
    <source>
        <dbReference type="Pfam" id="PF07919"/>
    </source>
</evidence>
<feature type="domain" description="Gryzun putative trafficking through Golgi" evidence="1">
    <location>
        <begin position="945"/>
        <end position="1059"/>
    </location>
</feature>
<dbReference type="AlphaFoldDB" id="A0A8J2RLP7"/>
<sequence length="1111" mass="126191">MSSDLELPAELVNRPLALVGLTGLNVETNQTHLLIWNSFTSSNRSERPPLHFVLFGVNHAFPPAKPDRTSYEWYIPKGILKRKWMSKHLNQIPGVLVLFYDLEWDDPAWKAKHAECAHLIQTTRLKLMGRGSKLCLVLLQNSPPLPSSEDILAADRAAALCQVCELPPKSLFVLPCRSDHLQGYTLRLESAFYELCQSSYHLSSRAVRSHRDQLNRTNHGYLFVRHQFKIGFYHELKQDVAMAHKHYSQSYAHLLELRITDANVTEVKIVAGYIGYKVWRLSFLLNLPREAIAHFRSHLDFFRLRIGNPLSKFEHHAWLAVQFSTFGRLFEDAIELGLPAIQTQHPGFFYQQSAQQAIQRKKACHQDYAALDETFINNLTPLPFGESSQLEFCGQRPWRPSRLSLEPSDMKAENDGIAAMLVRERHQVDLTALIVGALTNAVNQFKNHRSPRMKQYLLVQMAEEYCRSENFSEALTLLEPLLWDYRKDFWWMPLTSLLQLGLRCAYLSGRPAEYFTYAVELCSRVTIKSQEEKAQIFDNLTGILQKKIPPPPPDSTAVPVATQLWADQFASLADGSCVTTIVTNTISSFVEVKGTFTQKQFAAEDVVELEVHVCYTGPKAIQFTSLQVALNNTAYLPFCQVKDPEELEFEPNQVRHYEFEFAAQSQDIGGELQIVSVTLEMGHDLVAYLRCEGSSSEEFTSARSEFPSASEKGLSGLFVLNTAEILPRTANVELLIRHDAPALRGECYPLYLELINQEKEDIKNVTVTVTTSSTDGRVHDQPKIDGNSSVQLKSEKIAPGQTRQWNVFTQMEQPGKHYVTFQVNYEITSEVCNSTCTYKSQYIKTLELETVQPFECEAQFQTIQFQPLRQIPVGEPCVAVMTVTNLSPFPLLLEQGVWKFDPLLNNQPMPNSQLSGLTLQKGEKANDVAVLSLSNGDNRQIRTGSYSLKWKRVNQSKLEGYKIPYSASSFDLPEMETWCIPLRIQVKLPAHGYVRESMNMTITIHNPGTSYVELDVYMSSNDAFMFAGNKQIKIQIYPEDDYELKYNLYPLLSGFVALPPLQLKTTTSAFDQVDVMDQTVLDELVSRYVPTHIYVLPQAKEKGKTNVLRSN</sequence>
<accession>A0A8J2RLP7</accession>
<gene>
    <name evidence="3" type="ORF">DGAL_LOCUS644</name>
</gene>
<dbReference type="Pfam" id="PF11817">
    <property type="entry name" value="Foie-gras_1"/>
    <property type="match status" value="1"/>
</dbReference>
<dbReference type="Proteomes" id="UP000789390">
    <property type="component" value="Unassembled WGS sequence"/>
</dbReference>
<evidence type="ECO:0000259" key="2">
    <source>
        <dbReference type="Pfam" id="PF11817"/>
    </source>
</evidence>
<name>A0A8J2RLP7_9CRUS</name>
<keyword evidence="4" id="KW-1185">Reference proteome</keyword>
<feature type="domain" description="Trafficking protein particle complex subunit 11" evidence="2">
    <location>
        <begin position="263"/>
        <end position="524"/>
    </location>
</feature>
<dbReference type="GO" id="GO:0005737">
    <property type="term" value="C:cytoplasm"/>
    <property type="evidence" value="ECO:0007669"/>
    <property type="project" value="TreeGrafter"/>
</dbReference>
<evidence type="ECO:0008006" key="5">
    <source>
        <dbReference type="Google" id="ProtNLM"/>
    </source>
</evidence>
<dbReference type="InterPro" id="IPR012880">
    <property type="entry name" value="Gryzun"/>
</dbReference>